<name>A0A382QGJ7_9ZZZZ</name>
<gene>
    <name evidence="1" type="ORF">METZ01_LOCUS336656</name>
</gene>
<evidence type="ECO:0000313" key="1">
    <source>
        <dbReference type="EMBL" id="SVC83802.1"/>
    </source>
</evidence>
<dbReference type="AlphaFoldDB" id="A0A382QGJ7"/>
<dbReference type="EMBL" id="UINC01113883">
    <property type="protein sequence ID" value="SVC83802.1"/>
    <property type="molecule type" value="Genomic_DNA"/>
</dbReference>
<protein>
    <submittedName>
        <fullName evidence="1">Uncharacterized protein</fullName>
    </submittedName>
</protein>
<sequence length="30" mass="3688">MKIIIDLPIKHRTIFDLLPENLWTISTRFY</sequence>
<organism evidence="1">
    <name type="scientific">marine metagenome</name>
    <dbReference type="NCBI Taxonomy" id="408172"/>
    <lineage>
        <taxon>unclassified sequences</taxon>
        <taxon>metagenomes</taxon>
        <taxon>ecological metagenomes</taxon>
    </lineage>
</organism>
<reference evidence="1" key="1">
    <citation type="submission" date="2018-05" db="EMBL/GenBank/DDBJ databases">
        <authorList>
            <person name="Lanie J.A."/>
            <person name="Ng W.-L."/>
            <person name="Kazmierczak K.M."/>
            <person name="Andrzejewski T.M."/>
            <person name="Davidsen T.M."/>
            <person name="Wayne K.J."/>
            <person name="Tettelin H."/>
            <person name="Glass J.I."/>
            <person name="Rusch D."/>
            <person name="Podicherti R."/>
            <person name="Tsui H.-C.T."/>
            <person name="Winkler M.E."/>
        </authorList>
    </citation>
    <scope>NUCLEOTIDE SEQUENCE</scope>
</reference>
<proteinExistence type="predicted"/>
<accession>A0A382QGJ7</accession>